<keyword evidence="2" id="KW-1185">Reference proteome</keyword>
<gene>
    <name evidence="1" type="ORF">BV22DRAFT_61319</name>
</gene>
<proteinExistence type="predicted"/>
<reference evidence="1" key="1">
    <citation type="journal article" date="2021" name="New Phytol.">
        <title>Evolutionary innovations through gain and loss of genes in the ectomycorrhizal Boletales.</title>
        <authorList>
            <person name="Wu G."/>
            <person name="Miyauchi S."/>
            <person name="Morin E."/>
            <person name="Kuo A."/>
            <person name="Drula E."/>
            <person name="Varga T."/>
            <person name="Kohler A."/>
            <person name="Feng B."/>
            <person name="Cao Y."/>
            <person name="Lipzen A."/>
            <person name="Daum C."/>
            <person name="Hundley H."/>
            <person name="Pangilinan J."/>
            <person name="Johnson J."/>
            <person name="Barry K."/>
            <person name="LaButti K."/>
            <person name="Ng V."/>
            <person name="Ahrendt S."/>
            <person name="Min B."/>
            <person name="Choi I.G."/>
            <person name="Park H."/>
            <person name="Plett J.M."/>
            <person name="Magnuson J."/>
            <person name="Spatafora J.W."/>
            <person name="Nagy L.G."/>
            <person name="Henrissat B."/>
            <person name="Grigoriev I.V."/>
            <person name="Yang Z.L."/>
            <person name="Xu J."/>
            <person name="Martin F.M."/>
        </authorList>
    </citation>
    <scope>NUCLEOTIDE SEQUENCE</scope>
    <source>
        <strain evidence="1">KUC20120723A-06</strain>
    </source>
</reference>
<organism evidence="1 2">
    <name type="scientific">Leucogyrophana mollusca</name>
    <dbReference type="NCBI Taxonomy" id="85980"/>
    <lineage>
        <taxon>Eukaryota</taxon>
        <taxon>Fungi</taxon>
        <taxon>Dikarya</taxon>
        <taxon>Basidiomycota</taxon>
        <taxon>Agaricomycotina</taxon>
        <taxon>Agaricomycetes</taxon>
        <taxon>Agaricomycetidae</taxon>
        <taxon>Boletales</taxon>
        <taxon>Boletales incertae sedis</taxon>
        <taxon>Leucogyrophana</taxon>
    </lineage>
</organism>
<dbReference type="Proteomes" id="UP000790709">
    <property type="component" value="Unassembled WGS sequence"/>
</dbReference>
<protein>
    <submittedName>
        <fullName evidence="1">MFS general substrate transporter</fullName>
    </submittedName>
</protein>
<accession>A0ACB8BXK0</accession>
<comment type="caution">
    <text evidence="1">The sequence shown here is derived from an EMBL/GenBank/DDBJ whole genome shotgun (WGS) entry which is preliminary data.</text>
</comment>
<sequence length="423" mass="46156">MAEKHDNDRREPDASAQDVIEAPLDLAAAPVPIEQEKPYSIYTTPEKWVIVAIASLAGLFSPLTANIYFPAIPTIANAFHKSVELINLTVTVYMVLQGVSPMFWGTLADRTGRRPIFLACLLTLCVACIGIALTPTSDYWLLMLLRCLQAAGSASTVALGAGVIGDIATPAERGGFIGLYALGPMVGPAIGPVIGGGLADSLGWRAIFWFLCIGSALCFVCMLVFLPETLRRLVGDGSVIPSAIYRPLIPLVGHGRKDPSAPKPPGRPLRNPLRLFLEPDVVSLLIFTAIFCAVFYAITTTISTLFIVAYPFLNETDIGLCFLAIGGGMFLGSIFTGKLLDRDYRHMKELMIKQAEADPERKLKAEDVLKEEHFPIERVRLRWTPVYLGIFIVCCAGYGWCLEKRVNLAVPLVLQIICIGLYR</sequence>
<dbReference type="EMBL" id="MU266332">
    <property type="protein sequence ID" value="KAH7930389.1"/>
    <property type="molecule type" value="Genomic_DNA"/>
</dbReference>
<evidence type="ECO:0000313" key="2">
    <source>
        <dbReference type="Proteomes" id="UP000790709"/>
    </source>
</evidence>
<name>A0ACB8BXK0_9AGAM</name>
<evidence type="ECO:0000313" key="1">
    <source>
        <dbReference type="EMBL" id="KAH7930389.1"/>
    </source>
</evidence>